<evidence type="ECO:0000313" key="1">
    <source>
        <dbReference type="EMBL" id="GBM69084.1"/>
    </source>
</evidence>
<name>A0A4Y2HUD4_ARAVE</name>
<protein>
    <submittedName>
        <fullName evidence="1">Uncharacterized protein</fullName>
    </submittedName>
</protein>
<comment type="caution">
    <text evidence="1">The sequence shown here is derived from an EMBL/GenBank/DDBJ whole genome shotgun (WGS) entry which is preliminary data.</text>
</comment>
<dbReference type="OrthoDB" id="6435036at2759"/>
<dbReference type="Proteomes" id="UP000499080">
    <property type="component" value="Unassembled WGS sequence"/>
</dbReference>
<reference evidence="1 2" key="1">
    <citation type="journal article" date="2019" name="Sci. Rep.">
        <title>Orb-weaving spider Araneus ventricosus genome elucidates the spidroin gene catalogue.</title>
        <authorList>
            <person name="Kono N."/>
            <person name="Nakamura H."/>
            <person name="Ohtoshi R."/>
            <person name="Moran D.A.P."/>
            <person name="Shinohara A."/>
            <person name="Yoshida Y."/>
            <person name="Fujiwara M."/>
            <person name="Mori M."/>
            <person name="Tomita M."/>
            <person name="Arakawa K."/>
        </authorList>
    </citation>
    <scope>NUCLEOTIDE SEQUENCE [LARGE SCALE GENOMIC DNA]</scope>
</reference>
<dbReference type="AlphaFoldDB" id="A0A4Y2HUD4"/>
<keyword evidence="2" id="KW-1185">Reference proteome</keyword>
<gene>
    <name evidence="1" type="ORF">AVEN_268307_1</name>
</gene>
<organism evidence="1 2">
    <name type="scientific">Araneus ventricosus</name>
    <name type="common">Orbweaver spider</name>
    <name type="synonym">Epeira ventricosa</name>
    <dbReference type="NCBI Taxonomy" id="182803"/>
    <lineage>
        <taxon>Eukaryota</taxon>
        <taxon>Metazoa</taxon>
        <taxon>Ecdysozoa</taxon>
        <taxon>Arthropoda</taxon>
        <taxon>Chelicerata</taxon>
        <taxon>Arachnida</taxon>
        <taxon>Araneae</taxon>
        <taxon>Araneomorphae</taxon>
        <taxon>Entelegynae</taxon>
        <taxon>Araneoidea</taxon>
        <taxon>Araneidae</taxon>
        <taxon>Araneus</taxon>
    </lineage>
</organism>
<feature type="non-terminal residue" evidence="1">
    <location>
        <position position="1"/>
    </location>
</feature>
<evidence type="ECO:0000313" key="2">
    <source>
        <dbReference type="Proteomes" id="UP000499080"/>
    </source>
</evidence>
<sequence>IAELSFRQRKVLIITRGRLLYPEVYQQQELKAFLERPDMDRKCRELDR</sequence>
<proteinExistence type="predicted"/>
<accession>A0A4Y2HUD4</accession>
<dbReference type="EMBL" id="BGPR01183237">
    <property type="protein sequence ID" value="GBM69084.1"/>
    <property type="molecule type" value="Genomic_DNA"/>
</dbReference>